<organism evidence="2 3">
    <name type="scientific">Carnegiea gigantea</name>
    <dbReference type="NCBI Taxonomy" id="171969"/>
    <lineage>
        <taxon>Eukaryota</taxon>
        <taxon>Viridiplantae</taxon>
        <taxon>Streptophyta</taxon>
        <taxon>Embryophyta</taxon>
        <taxon>Tracheophyta</taxon>
        <taxon>Spermatophyta</taxon>
        <taxon>Magnoliopsida</taxon>
        <taxon>eudicotyledons</taxon>
        <taxon>Gunneridae</taxon>
        <taxon>Pentapetalae</taxon>
        <taxon>Caryophyllales</taxon>
        <taxon>Cactineae</taxon>
        <taxon>Cactaceae</taxon>
        <taxon>Cactoideae</taxon>
        <taxon>Echinocereeae</taxon>
        <taxon>Carnegiea</taxon>
    </lineage>
</organism>
<dbReference type="EMBL" id="JAKOGI010000459">
    <property type="protein sequence ID" value="KAJ8434671.1"/>
    <property type="molecule type" value="Genomic_DNA"/>
</dbReference>
<dbReference type="Proteomes" id="UP001153076">
    <property type="component" value="Unassembled WGS sequence"/>
</dbReference>
<gene>
    <name evidence="2" type="ORF">Cgig2_030057</name>
</gene>
<reference evidence="2" key="1">
    <citation type="submission" date="2022-04" db="EMBL/GenBank/DDBJ databases">
        <title>Carnegiea gigantea Genome sequencing and assembly v2.</title>
        <authorList>
            <person name="Copetti D."/>
            <person name="Sanderson M.J."/>
            <person name="Burquez A."/>
            <person name="Wojciechowski M.F."/>
        </authorList>
    </citation>
    <scope>NUCLEOTIDE SEQUENCE</scope>
    <source>
        <strain evidence="2">SGP5-SGP5p</strain>
        <tissue evidence="2">Aerial part</tissue>
    </source>
</reference>
<dbReference type="OrthoDB" id="1001981at2759"/>
<accession>A0A9Q1QAW0</accession>
<dbReference type="AlphaFoldDB" id="A0A9Q1QAW0"/>
<dbReference type="PANTHER" id="PTHR34835">
    <property type="entry name" value="OS07G0283600 PROTEIN-RELATED"/>
    <property type="match status" value="1"/>
</dbReference>
<evidence type="ECO:0000256" key="1">
    <source>
        <dbReference type="SAM" id="MobiDB-lite"/>
    </source>
</evidence>
<evidence type="ECO:0000313" key="3">
    <source>
        <dbReference type="Proteomes" id="UP001153076"/>
    </source>
</evidence>
<comment type="caution">
    <text evidence="2">The sequence shown here is derived from an EMBL/GenBank/DDBJ whole genome shotgun (WGS) entry which is preliminary data.</text>
</comment>
<protein>
    <submittedName>
        <fullName evidence="2">Uncharacterized protein</fullName>
    </submittedName>
</protein>
<evidence type="ECO:0000313" key="2">
    <source>
        <dbReference type="EMBL" id="KAJ8434671.1"/>
    </source>
</evidence>
<feature type="region of interest" description="Disordered" evidence="1">
    <location>
        <begin position="1"/>
        <end position="108"/>
    </location>
</feature>
<dbReference type="PANTHER" id="PTHR34835:SF90">
    <property type="entry name" value="AMINOTRANSFERASE-LIKE PLANT MOBILE DOMAIN-CONTAINING PROTEIN"/>
    <property type="match status" value="1"/>
</dbReference>
<feature type="compositionally biased region" description="Basic residues" evidence="1">
    <location>
        <begin position="99"/>
        <end position="108"/>
    </location>
</feature>
<proteinExistence type="predicted"/>
<name>A0A9Q1QAW0_9CARY</name>
<keyword evidence="3" id="KW-1185">Reference proteome</keyword>
<sequence length="337" mass="38754">MADGEERMQATDANELENALNDNSRRKSGVTVTYKRKSRTLVSEVERQGKVCNKQSEPQNTNDQVGQCSEYTVPTEHEPASKKQRKQPHIDSVQPTMKRAPKTTARKKVQFRHVEVEDPVNYDQWSAIMHTGFGGILSVRTKLIPKKLARWLLEKYDPWDNSLNLANGKLLINEEDNVERAGPPIGSMDEVILERGDHGNEFITNFITYAISTCIVGNANGTCCFLVVKYLRNIDEIQKYNWCAYAMKCMNDAVIEWKKDKSKFFTGSLVQFRGRKVESSFPVAINWDIDKVGNRDKDEQLVREYGKCRIIERIDYQRIARLAEADLEMYMQELEEG</sequence>
<feature type="compositionally biased region" description="Polar residues" evidence="1">
    <location>
        <begin position="53"/>
        <end position="72"/>
    </location>
</feature>